<sequence>MTRNRSETAAPSLSVRNQSGPTPANMDGVEHNVETPQNRPLPSIRFIPHHDPRAGRPSLVFPTISRTLPDDDAVIRVGRYSERDNIPEIPANVPSAAAVGFKSKVVSRKHCEFWCADSQWYIRDVKSSSGTFLNHIRLSQPNQESKPFKVKDGDVVQLGIDFRGGEEMIFRCVKIRIECNRNWQQSINTFNKQTHQRLRNLAKPKKDTDTASTHSSECSICLMSIAPCQSLFVAPCSHVWHYKCIRPILQGPTWPNFLCPNCRAVTDLEADVEEPDVEDWESEREDADEKDEKTGDVSVHVTPRASQMQLASPVAADGARMPNGRLSMGDLEAAISTIIPDESASLQSPAPPTLATPQTSPPRLVHSPPPGSQPVHIVREAAATTDNTALFPNRSTSDIASVQYALTPERVPDCPMTPRNDAGPFVFDGSAGRGSVRRGIEEASSPSLLSGSTTAPVMP</sequence>
<keyword evidence="9" id="KW-0862">Zinc</keyword>
<feature type="region of interest" description="Disordered" evidence="14">
    <location>
        <begin position="272"/>
        <end position="325"/>
    </location>
</feature>
<dbReference type="Pfam" id="PF00498">
    <property type="entry name" value="FHA"/>
    <property type="match status" value="1"/>
</dbReference>
<dbReference type="InterPro" id="IPR013083">
    <property type="entry name" value="Znf_RING/FYVE/PHD"/>
</dbReference>
<feature type="compositionally biased region" description="Polar residues" evidence="14">
    <location>
        <begin position="444"/>
        <end position="459"/>
    </location>
</feature>
<dbReference type="InterPro" id="IPR001841">
    <property type="entry name" value="Znf_RING"/>
</dbReference>
<evidence type="ECO:0000256" key="7">
    <source>
        <dbReference type="ARBA" id="ARBA00022771"/>
    </source>
</evidence>
<evidence type="ECO:0000259" key="16">
    <source>
        <dbReference type="PROSITE" id="PS50089"/>
    </source>
</evidence>
<dbReference type="GO" id="GO:0006511">
    <property type="term" value="P:ubiquitin-dependent protein catabolic process"/>
    <property type="evidence" value="ECO:0007669"/>
    <property type="project" value="TreeGrafter"/>
</dbReference>
<feature type="domain" description="RING-type" evidence="16">
    <location>
        <begin position="218"/>
        <end position="263"/>
    </location>
</feature>
<dbReference type="GO" id="GO:0032153">
    <property type="term" value="C:cell division site"/>
    <property type="evidence" value="ECO:0007669"/>
    <property type="project" value="TreeGrafter"/>
</dbReference>
<dbReference type="GO" id="GO:0061630">
    <property type="term" value="F:ubiquitin protein ligase activity"/>
    <property type="evidence" value="ECO:0007669"/>
    <property type="project" value="UniProtKB-EC"/>
</dbReference>
<evidence type="ECO:0000256" key="2">
    <source>
        <dbReference type="ARBA" id="ARBA00004496"/>
    </source>
</evidence>
<dbReference type="GO" id="GO:0008270">
    <property type="term" value="F:zinc ion binding"/>
    <property type="evidence" value="ECO:0007669"/>
    <property type="project" value="UniProtKB-KW"/>
</dbReference>
<dbReference type="GO" id="GO:0051865">
    <property type="term" value="P:protein autoubiquitination"/>
    <property type="evidence" value="ECO:0007669"/>
    <property type="project" value="UniProtKB-ARBA"/>
</dbReference>
<dbReference type="Gene3D" id="3.30.40.10">
    <property type="entry name" value="Zinc/RING finger domain, C3HC4 (zinc finger)"/>
    <property type="match status" value="1"/>
</dbReference>
<proteinExistence type="inferred from homology"/>
<evidence type="ECO:0000256" key="1">
    <source>
        <dbReference type="ARBA" id="ARBA00000900"/>
    </source>
</evidence>
<accession>A0A6A6QCQ1</accession>
<name>A0A6A6QCQ1_9PEZI</name>
<keyword evidence="4" id="KW-0963">Cytoplasm</keyword>
<dbReference type="SMART" id="SM00240">
    <property type="entry name" value="FHA"/>
    <property type="match status" value="1"/>
</dbReference>
<keyword evidence="7 13" id="KW-0863">Zinc-finger</keyword>
<feature type="domain" description="FHA" evidence="15">
    <location>
        <begin position="75"/>
        <end position="138"/>
    </location>
</feature>
<dbReference type="InterPro" id="IPR000253">
    <property type="entry name" value="FHA_dom"/>
</dbReference>
<evidence type="ECO:0000256" key="5">
    <source>
        <dbReference type="ARBA" id="ARBA00022679"/>
    </source>
</evidence>
<evidence type="ECO:0000256" key="14">
    <source>
        <dbReference type="SAM" id="MobiDB-lite"/>
    </source>
</evidence>
<keyword evidence="8" id="KW-0833">Ubl conjugation pathway</keyword>
<dbReference type="PROSITE" id="PS50089">
    <property type="entry name" value="ZF_RING_2"/>
    <property type="match status" value="1"/>
</dbReference>
<evidence type="ECO:0000256" key="11">
    <source>
        <dbReference type="ARBA" id="ARBA00061209"/>
    </source>
</evidence>
<evidence type="ECO:0000256" key="6">
    <source>
        <dbReference type="ARBA" id="ARBA00022723"/>
    </source>
</evidence>
<keyword evidence="5" id="KW-0808">Transferase</keyword>
<evidence type="ECO:0000256" key="8">
    <source>
        <dbReference type="ARBA" id="ARBA00022786"/>
    </source>
</evidence>
<dbReference type="EMBL" id="MU004198">
    <property type="protein sequence ID" value="KAF2489921.1"/>
    <property type="molecule type" value="Genomic_DNA"/>
</dbReference>
<dbReference type="OrthoDB" id="687730at2759"/>
<dbReference type="EC" id="2.3.2.27" evidence="3"/>
<feature type="compositionally biased region" description="Polar residues" evidence="14">
    <location>
        <begin position="7"/>
        <end position="22"/>
    </location>
</feature>
<dbReference type="Proteomes" id="UP000799750">
    <property type="component" value="Unassembled WGS sequence"/>
</dbReference>
<dbReference type="PANTHER" id="PTHR15067">
    <property type="entry name" value="E3 UBIQUITIN-PROTEIN LIGASE RNF8"/>
    <property type="match status" value="1"/>
</dbReference>
<dbReference type="FunFam" id="3.30.40.10:FF:000426">
    <property type="entry name" value="DMA1p Ubiquitin-protein ligase (E3)"/>
    <property type="match status" value="1"/>
</dbReference>
<dbReference type="GO" id="GO:0097271">
    <property type="term" value="P:protein localization to bud neck"/>
    <property type="evidence" value="ECO:0007669"/>
    <property type="project" value="UniProtKB-ARBA"/>
</dbReference>
<keyword evidence="18" id="KW-1185">Reference proteome</keyword>
<dbReference type="GO" id="GO:0031578">
    <property type="term" value="P:mitotic spindle orientation checkpoint signaling"/>
    <property type="evidence" value="ECO:0007669"/>
    <property type="project" value="UniProtKB-ARBA"/>
</dbReference>
<evidence type="ECO:0000256" key="12">
    <source>
        <dbReference type="ARBA" id="ARBA00080465"/>
    </source>
</evidence>
<dbReference type="SMART" id="SM00184">
    <property type="entry name" value="RING"/>
    <property type="match status" value="1"/>
</dbReference>
<evidence type="ECO:0000259" key="15">
    <source>
        <dbReference type="PROSITE" id="PS50006"/>
    </source>
</evidence>
<feature type="region of interest" description="Disordered" evidence="14">
    <location>
        <begin position="343"/>
        <end position="370"/>
    </location>
</feature>
<dbReference type="PROSITE" id="PS50006">
    <property type="entry name" value="FHA_DOMAIN"/>
    <property type="match status" value="1"/>
</dbReference>
<comment type="similarity">
    <text evidence="11">Belongs to the DMA1 family.</text>
</comment>
<dbReference type="Pfam" id="PF17123">
    <property type="entry name" value="zf-RING_11"/>
    <property type="match status" value="1"/>
</dbReference>
<dbReference type="GO" id="GO:0000151">
    <property type="term" value="C:ubiquitin ligase complex"/>
    <property type="evidence" value="ECO:0007669"/>
    <property type="project" value="TreeGrafter"/>
</dbReference>
<dbReference type="GO" id="GO:0090337">
    <property type="term" value="P:regulation of formin-nucleated actin cable assembly"/>
    <property type="evidence" value="ECO:0007669"/>
    <property type="project" value="UniProtKB-ARBA"/>
</dbReference>
<reference evidence="17" key="1">
    <citation type="journal article" date="2020" name="Stud. Mycol.">
        <title>101 Dothideomycetes genomes: a test case for predicting lifestyles and emergence of pathogens.</title>
        <authorList>
            <person name="Haridas S."/>
            <person name="Albert R."/>
            <person name="Binder M."/>
            <person name="Bloem J."/>
            <person name="Labutti K."/>
            <person name="Salamov A."/>
            <person name="Andreopoulos B."/>
            <person name="Baker S."/>
            <person name="Barry K."/>
            <person name="Bills G."/>
            <person name="Bluhm B."/>
            <person name="Cannon C."/>
            <person name="Castanera R."/>
            <person name="Culley D."/>
            <person name="Daum C."/>
            <person name="Ezra D."/>
            <person name="Gonzalez J."/>
            <person name="Henrissat B."/>
            <person name="Kuo A."/>
            <person name="Liang C."/>
            <person name="Lipzen A."/>
            <person name="Lutzoni F."/>
            <person name="Magnuson J."/>
            <person name="Mondo S."/>
            <person name="Nolan M."/>
            <person name="Ohm R."/>
            <person name="Pangilinan J."/>
            <person name="Park H.-J."/>
            <person name="Ramirez L."/>
            <person name="Alfaro M."/>
            <person name="Sun H."/>
            <person name="Tritt A."/>
            <person name="Yoshinaga Y."/>
            <person name="Zwiers L.-H."/>
            <person name="Turgeon B."/>
            <person name="Goodwin S."/>
            <person name="Spatafora J."/>
            <person name="Crous P."/>
            <person name="Grigoriev I."/>
        </authorList>
    </citation>
    <scope>NUCLEOTIDE SEQUENCE</scope>
    <source>
        <strain evidence="17">CBS 269.34</strain>
    </source>
</reference>
<dbReference type="FunFam" id="2.60.200.20:FF:000030">
    <property type="entry name" value="FHA domain-containing protein"/>
    <property type="match status" value="1"/>
</dbReference>
<comment type="catalytic activity">
    <reaction evidence="1">
        <text>S-ubiquitinyl-[E2 ubiquitin-conjugating enzyme]-L-cysteine + [acceptor protein]-L-lysine = [E2 ubiquitin-conjugating enzyme]-L-cysteine + N(6)-ubiquitinyl-[acceptor protein]-L-lysine.</text>
        <dbReference type="EC" id="2.3.2.27"/>
    </reaction>
</comment>
<protein>
    <recommendedName>
        <fullName evidence="3">RING-type E3 ubiquitin transferase</fullName>
        <ecNumber evidence="3">2.3.2.27</ecNumber>
    </recommendedName>
    <alternativeName>
        <fullName evidence="12">Checkpoint forkhead associated with RING domains-containing protein 1</fullName>
    </alternativeName>
</protein>
<dbReference type="InterPro" id="IPR008984">
    <property type="entry name" value="SMAD_FHA_dom_sf"/>
</dbReference>
<feature type="region of interest" description="Disordered" evidence="14">
    <location>
        <begin position="1"/>
        <end position="28"/>
    </location>
</feature>
<feature type="region of interest" description="Disordered" evidence="14">
    <location>
        <begin position="436"/>
        <end position="459"/>
    </location>
</feature>
<feature type="compositionally biased region" description="Acidic residues" evidence="14">
    <location>
        <begin position="272"/>
        <end position="289"/>
    </location>
</feature>
<gene>
    <name evidence="17" type="ORF">BU16DRAFT_470917</name>
</gene>
<dbReference type="GO" id="GO:0005829">
    <property type="term" value="C:cytosol"/>
    <property type="evidence" value="ECO:0007669"/>
    <property type="project" value="TreeGrafter"/>
</dbReference>
<evidence type="ECO:0000256" key="4">
    <source>
        <dbReference type="ARBA" id="ARBA00022490"/>
    </source>
</evidence>
<dbReference type="SUPFAM" id="SSF49879">
    <property type="entry name" value="SMAD/FHA domain"/>
    <property type="match status" value="1"/>
</dbReference>
<dbReference type="PANTHER" id="PTHR15067:SF7">
    <property type="entry name" value="E3 UBIQUITIN-PROTEIN LIGASE DMA1-RELATED"/>
    <property type="match status" value="1"/>
</dbReference>
<evidence type="ECO:0000256" key="3">
    <source>
        <dbReference type="ARBA" id="ARBA00012483"/>
    </source>
</evidence>
<comment type="subcellular location">
    <subcellularLocation>
        <location evidence="2">Cytoplasm</location>
    </subcellularLocation>
</comment>
<dbReference type="GO" id="GO:0000132">
    <property type="term" value="P:establishment of mitotic spindle orientation"/>
    <property type="evidence" value="ECO:0007669"/>
    <property type="project" value="UniProtKB-ARBA"/>
</dbReference>
<organism evidence="17 18">
    <name type="scientific">Lophium mytilinum</name>
    <dbReference type="NCBI Taxonomy" id="390894"/>
    <lineage>
        <taxon>Eukaryota</taxon>
        <taxon>Fungi</taxon>
        <taxon>Dikarya</taxon>
        <taxon>Ascomycota</taxon>
        <taxon>Pezizomycotina</taxon>
        <taxon>Dothideomycetes</taxon>
        <taxon>Pleosporomycetidae</taxon>
        <taxon>Mytilinidiales</taxon>
        <taxon>Mytilinidiaceae</taxon>
        <taxon>Lophium</taxon>
    </lineage>
</organism>
<evidence type="ECO:0000313" key="18">
    <source>
        <dbReference type="Proteomes" id="UP000799750"/>
    </source>
</evidence>
<keyword evidence="10" id="KW-0131">Cell cycle</keyword>
<dbReference type="Gene3D" id="2.60.200.20">
    <property type="match status" value="1"/>
</dbReference>
<evidence type="ECO:0000256" key="13">
    <source>
        <dbReference type="PROSITE-ProRule" id="PRU00175"/>
    </source>
</evidence>
<evidence type="ECO:0000313" key="17">
    <source>
        <dbReference type="EMBL" id="KAF2489921.1"/>
    </source>
</evidence>
<evidence type="ECO:0000256" key="10">
    <source>
        <dbReference type="ARBA" id="ARBA00023306"/>
    </source>
</evidence>
<evidence type="ECO:0000256" key="9">
    <source>
        <dbReference type="ARBA" id="ARBA00022833"/>
    </source>
</evidence>
<dbReference type="AlphaFoldDB" id="A0A6A6QCQ1"/>
<dbReference type="SUPFAM" id="SSF57850">
    <property type="entry name" value="RING/U-box"/>
    <property type="match status" value="1"/>
</dbReference>
<dbReference type="GO" id="GO:0000921">
    <property type="term" value="P:septin ring assembly"/>
    <property type="evidence" value="ECO:0007669"/>
    <property type="project" value="UniProtKB-ARBA"/>
</dbReference>
<keyword evidence="6" id="KW-0479">Metal-binding</keyword>